<sequence length="158" mass="17662">MDQSAGRIPSTSISALSRTPTWRSASTLRIGVSDFLILSRLLPIGFFDDAHHEPQFELPVRGTPLSLIPLVKSTPDRPLSIEQFRPSLAPKTISALKGGPSDRGFPFYPTLLIHSFTQNSFVKHCLLIAYSILITNRFFSTRILSKLSQHSEQLNYHS</sequence>
<dbReference type="Proteomes" id="UP000014480">
    <property type="component" value="Unassembled WGS sequence"/>
</dbReference>
<reference evidence="2" key="1">
    <citation type="journal article" date="2013" name="New Phytol.">
        <title>Comparative genomic and transcriptomic analyses reveal the hemibiotrophic stage shift of Colletotrichum fungi.</title>
        <authorList>
            <person name="Gan P."/>
            <person name="Ikeda K."/>
            <person name="Irieda H."/>
            <person name="Narusaka M."/>
            <person name="O'Connell R.J."/>
            <person name="Narusaka Y."/>
            <person name="Takano Y."/>
            <person name="Kubo Y."/>
            <person name="Shirasu K."/>
        </authorList>
    </citation>
    <scope>NUCLEOTIDE SEQUENCE [LARGE SCALE GENOMIC DNA]</scope>
    <source>
        <strain evidence="2">104-T / ATCC 96160 / CBS 514.97 / LARS 414 / MAFF 240422</strain>
    </source>
</reference>
<proteinExistence type="predicted"/>
<keyword evidence="2" id="KW-1185">Reference proteome</keyword>
<protein>
    <submittedName>
        <fullName evidence="1">Uncharacterized protein</fullName>
    </submittedName>
</protein>
<evidence type="ECO:0000313" key="1">
    <source>
        <dbReference type="EMBL" id="TDZ27061.1"/>
    </source>
</evidence>
<reference evidence="2" key="2">
    <citation type="journal article" date="2019" name="Mol. Plant Microbe Interact.">
        <title>Genome sequence resources for four phytopathogenic fungi from the Colletotrichum orbiculare species complex.</title>
        <authorList>
            <person name="Gan P."/>
            <person name="Tsushima A."/>
            <person name="Narusaka M."/>
            <person name="Narusaka Y."/>
            <person name="Takano Y."/>
            <person name="Kubo Y."/>
            <person name="Shirasu K."/>
        </authorList>
    </citation>
    <scope>GENOME REANNOTATION</scope>
    <source>
        <strain evidence="2">104-T / ATCC 96160 / CBS 514.97 / LARS 414 / MAFF 240422</strain>
    </source>
</reference>
<evidence type="ECO:0000313" key="2">
    <source>
        <dbReference type="Proteomes" id="UP000014480"/>
    </source>
</evidence>
<dbReference type="EMBL" id="AMCV02000001">
    <property type="protein sequence ID" value="TDZ27061.1"/>
    <property type="molecule type" value="Genomic_DNA"/>
</dbReference>
<accession>A0A484GA22</accession>
<organism evidence="1 2">
    <name type="scientific">Colletotrichum orbiculare (strain 104-T / ATCC 96160 / CBS 514.97 / LARS 414 / MAFF 240422)</name>
    <name type="common">Cucumber anthracnose fungus</name>
    <name type="synonym">Colletotrichum lagenarium</name>
    <dbReference type="NCBI Taxonomy" id="1213857"/>
    <lineage>
        <taxon>Eukaryota</taxon>
        <taxon>Fungi</taxon>
        <taxon>Dikarya</taxon>
        <taxon>Ascomycota</taxon>
        <taxon>Pezizomycotina</taxon>
        <taxon>Sordariomycetes</taxon>
        <taxon>Hypocreomycetidae</taxon>
        <taxon>Glomerellales</taxon>
        <taxon>Glomerellaceae</taxon>
        <taxon>Colletotrichum</taxon>
        <taxon>Colletotrichum orbiculare species complex</taxon>
    </lineage>
</organism>
<gene>
    <name evidence="1" type="ORF">Cob_v001149</name>
</gene>
<name>A0A484GA22_COLOR</name>
<comment type="caution">
    <text evidence="1">The sequence shown here is derived from an EMBL/GenBank/DDBJ whole genome shotgun (WGS) entry which is preliminary data.</text>
</comment>
<dbReference type="AlphaFoldDB" id="A0A484GA22"/>